<feature type="compositionally biased region" description="Polar residues" evidence="5">
    <location>
        <begin position="490"/>
        <end position="516"/>
    </location>
</feature>
<sequence>MRPLSLTLSAFGPYAGTVTLPMADLGRSGLYLVTGDTGAGKTTIFDAITFALYGEASGSNREPGMLRSKYAEPSARTYVELEFAYGDKTYRVKRTPAYERPALRGGGVTRETAKAELTGTGLTQPLTKPTEVTRKIVEIIGLTKEQFTQIAMIAQGDFLRVLLASTEERKKIFRQLFGTERFGKLQERLAAEKRALENRRQTELTGLRQYLEAVECPPESPFYGDLLLARADELPAAEIPGLLDQLIAGDTAETEALDQELKQLAEQSSRMEQQLGAARQRAEAQKQLAAEQKALTLAQAEEEAAQKAQQQAEAGAERQKALTDRLAVAREKLPRYAELERAMLAAEERGSALNRAASRLEQMQALAQSLTERRGKLEEERESLRGTGETLARTEAALAEQDRQLEHLAAAHRLWKAAAGAETELTAAQQAYLDARTAYEQERQSYERVHQAYLDAQAGVLAGTLREGEPCPVCGSRSHPVPARLPEHAPTQQQLRSAQKSMNSAQEEMTRASTEAGQKKADRDARRRELFAWLGTEEIPLEAAQEEIVRSGTAARVEQTRLRQEKARLEASRTRLEVLEKRELPQLVSQLDQAAREEKPAAEERVRLTGELAAAREGADKLRAGLEHPGQKEAQAEIRRWEEELESLRQAAESARTRLETARTERTACLSRIQTLEQQLAGSDPEELPRLLEGQKQLREQTAALTARKEECAGRLRSNRRASEGYKKHSADLAAAEQELGWVGALSDTASGTITGKEKVMLETFVQMTTFDRVTARANIRLMAMTGGRYELARREQAMSLRSQSGLDLDVVDHYNATRRDVRTLSGGESFQASLALALGLSDEIQSAAGGVRLDTMFVDEGFGSLDENSLSEAIAVLDSLSEGSRLVGIISHVDSLKTRISRKILVTKLPSGGSQARIVTDDL</sequence>
<dbReference type="PANTHER" id="PTHR32114:SF2">
    <property type="entry name" value="ABC TRANSPORTER ABCH.3"/>
    <property type="match status" value="1"/>
</dbReference>
<evidence type="ECO:0000256" key="4">
    <source>
        <dbReference type="SAM" id="Coils"/>
    </source>
</evidence>
<evidence type="ECO:0000313" key="8">
    <source>
        <dbReference type="Proteomes" id="UP000724149"/>
    </source>
</evidence>
<dbReference type="InterPro" id="IPR038729">
    <property type="entry name" value="Rad50/SbcC_AAA"/>
</dbReference>
<evidence type="ECO:0000256" key="5">
    <source>
        <dbReference type="SAM" id="MobiDB-lite"/>
    </source>
</evidence>
<evidence type="ECO:0000256" key="2">
    <source>
        <dbReference type="ARBA" id="ARBA00011322"/>
    </source>
</evidence>
<name>A0ABS2GJA4_9FIRM</name>
<dbReference type="Pfam" id="PF13476">
    <property type="entry name" value="AAA_23"/>
    <property type="match status" value="1"/>
</dbReference>
<protein>
    <recommendedName>
        <fullName evidence="3">Nuclease SbcCD subunit C</fullName>
    </recommendedName>
</protein>
<keyword evidence="4" id="KW-0175">Coiled coil</keyword>
<comment type="caution">
    <text evidence="7">The sequence shown here is derived from an EMBL/GenBank/DDBJ whole genome shotgun (WGS) entry which is preliminary data.</text>
</comment>
<dbReference type="EMBL" id="JACSNR010000002">
    <property type="protein sequence ID" value="MBM6922557.1"/>
    <property type="molecule type" value="Genomic_DNA"/>
</dbReference>
<gene>
    <name evidence="7" type="ORF">H9X81_02450</name>
</gene>
<dbReference type="SUPFAM" id="SSF52540">
    <property type="entry name" value="P-loop containing nucleoside triphosphate hydrolases"/>
    <property type="match status" value="2"/>
</dbReference>
<comment type="similarity">
    <text evidence="1">Belongs to the SMC family. SbcC subfamily.</text>
</comment>
<organism evidence="7 8">
    <name type="scientific">Hydrogenoanaerobacterium saccharovorans</name>
    <dbReference type="NCBI Taxonomy" id="474960"/>
    <lineage>
        <taxon>Bacteria</taxon>
        <taxon>Bacillati</taxon>
        <taxon>Bacillota</taxon>
        <taxon>Clostridia</taxon>
        <taxon>Eubacteriales</taxon>
        <taxon>Oscillospiraceae</taxon>
        <taxon>Hydrogenoanaerobacterium</taxon>
    </lineage>
</organism>
<keyword evidence="8" id="KW-1185">Reference proteome</keyword>
<feature type="coiled-coil region" evidence="4">
    <location>
        <begin position="631"/>
        <end position="679"/>
    </location>
</feature>
<evidence type="ECO:0000256" key="1">
    <source>
        <dbReference type="ARBA" id="ARBA00006930"/>
    </source>
</evidence>
<evidence type="ECO:0000259" key="6">
    <source>
        <dbReference type="Pfam" id="PF13476"/>
    </source>
</evidence>
<evidence type="ECO:0000313" key="7">
    <source>
        <dbReference type="EMBL" id="MBM6922557.1"/>
    </source>
</evidence>
<dbReference type="Pfam" id="PF13558">
    <property type="entry name" value="SbcC_Walker_B"/>
    <property type="match status" value="1"/>
</dbReference>
<reference evidence="7 8" key="1">
    <citation type="journal article" date="2021" name="Sci. Rep.">
        <title>The distribution of antibiotic resistance genes in chicken gut microbiota commensals.</title>
        <authorList>
            <person name="Juricova H."/>
            <person name="Matiasovicova J."/>
            <person name="Kubasova T."/>
            <person name="Cejkova D."/>
            <person name="Rychlik I."/>
        </authorList>
    </citation>
    <scope>NUCLEOTIDE SEQUENCE [LARGE SCALE GENOMIC DNA]</scope>
    <source>
        <strain evidence="7 8">An564</strain>
    </source>
</reference>
<comment type="subunit">
    <text evidence="2">Heterodimer of SbcC and SbcD.</text>
</comment>
<feature type="region of interest" description="Disordered" evidence="5">
    <location>
        <begin position="477"/>
        <end position="523"/>
    </location>
</feature>
<dbReference type="RefSeq" id="WP_204719571.1">
    <property type="nucleotide sequence ID" value="NZ_JACSNR010000002.1"/>
</dbReference>
<dbReference type="InterPro" id="IPR027417">
    <property type="entry name" value="P-loop_NTPase"/>
</dbReference>
<feature type="domain" description="Rad50/SbcC-type AAA" evidence="6">
    <location>
        <begin position="5"/>
        <end position="209"/>
    </location>
</feature>
<dbReference type="Proteomes" id="UP000724149">
    <property type="component" value="Unassembled WGS sequence"/>
</dbReference>
<evidence type="ECO:0000256" key="3">
    <source>
        <dbReference type="ARBA" id="ARBA00013368"/>
    </source>
</evidence>
<dbReference type="Gene3D" id="3.40.50.300">
    <property type="entry name" value="P-loop containing nucleotide triphosphate hydrolases"/>
    <property type="match status" value="2"/>
</dbReference>
<accession>A0ABS2GJA4</accession>
<dbReference type="PANTHER" id="PTHR32114">
    <property type="entry name" value="ABC TRANSPORTER ABCH.3"/>
    <property type="match status" value="1"/>
</dbReference>
<proteinExistence type="inferred from homology"/>
<feature type="coiled-coil region" evidence="4">
    <location>
        <begin position="247"/>
        <end position="411"/>
    </location>
</feature>